<dbReference type="InterPro" id="IPR001917">
    <property type="entry name" value="Aminotrans_II_pyridoxalP_BS"/>
</dbReference>
<feature type="domain" description="Aminotransferase class I/classII large" evidence="5">
    <location>
        <begin position="47"/>
        <end position="395"/>
    </location>
</feature>
<dbReference type="InterPro" id="IPR015424">
    <property type="entry name" value="PyrdxlP-dep_Trfase"/>
</dbReference>
<dbReference type="Proteomes" id="UP000198569">
    <property type="component" value="Unassembled WGS sequence"/>
</dbReference>
<dbReference type="PANTHER" id="PTHR13693:SF3">
    <property type="entry name" value="LD36009P"/>
    <property type="match status" value="1"/>
</dbReference>
<dbReference type="InterPro" id="IPR004839">
    <property type="entry name" value="Aminotransferase_I/II_large"/>
</dbReference>
<organism evidence="6 7">
    <name type="scientific">Flavobacterium degerlachei</name>
    <dbReference type="NCBI Taxonomy" id="229203"/>
    <lineage>
        <taxon>Bacteria</taxon>
        <taxon>Pseudomonadati</taxon>
        <taxon>Bacteroidota</taxon>
        <taxon>Flavobacteriia</taxon>
        <taxon>Flavobacteriales</taxon>
        <taxon>Flavobacteriaceae</taxon>
        <taxon>Flavobacterium</taxon>
    </lineage>
</organism>
<accession>A0A1H2XWZ4</accession>
<dbReference type="SUPFAM" id="SSF53383">
    <property type="entry name" value="PLP-dependent transferases"/>
    <property type="match status" value="1"/>
</dbReference>
<dbReference type="Gene3D" id="3.90.1150.10">
    <property type="entry name" value="Aspartate Aminotransferase, domain 1"/>
    <property type="match status" value="1"/>
</dbReference>
<keyword evidence="4" id="KW-0663">Pyridoxal phosphate</keyword>
<evidence type="ECO:0000259" key="5">
    <source>
        <dbReference type="Pfam" id="PF00155"/>
    </source>
</evidence>
<evidence type="ECO:0000256" key="2">
    <source>
        <dbReference type="ARBA" id="ARBA00005189"/>
    </source>
</evidence>
<dbReference type="PROSITE" id="PS00599">
    <property type="entry name" value="AA_TRANSFER_CLASS_2"/>
    <property type="match status" value="1"/>
</dbReference>
<dbReference type="GO" id="GO:0030170">
    <property type="term" value="F:pyridoxal phosphate binding"/>
    <property type="evidence" value="ECO:0007669"/>
    <property type="project" value="InterPro"/>
</dbReference>
<dbReference type="PANTHER" id="PTHR13693">
    <property type="entry name" value="CLASS II AMINOTRANSFERASE/8-AMINO-7-OXONONANOATE SYNTHASE"/>
    <property type="match status" value="1"/>
</dbReference>
<comment type="pathway">
    <text evidence="2">Lipid metabolism.</text>
</comment>
<dbReference type="Pfam" id="PF00155">
    <property type="entry name" value="Aminotran_1_2"/>
    <property type="match status" value="1"/>
</dbReference>
<comment type="cofactor">
    <cofactor evidence="1">
        <name>pyridoxal 5'-phosphate</name>
        <dbReference type="ChEBI" id="CHEBI:597326"/>
    </cofactor>
</comment>
<name>A0A1H2XWZ4_9FLAO</name>
<protein>
    <submittedName>
        <fullName evidence="6">7-keto-8-aminopelargonate synthetase</fullName>
    </submittedName>
</protein>
<keyword evidence="3" id="KW-0808">Transferase</keyword>
<dbReference type="Gene3D" id="3.40.640.10">
    <property type="entry name" value="Type I PLP-dependent aspartate aminotransferase-like (Major domain)"/>
    <property type="match status" value="1"/>
</dbReference>
<evidence type="ECO:0000256" key="4">
    <source>
        <dbReference type="ARBA" id="ARBA00022898"/>
    </source>
</evidence>
<dbReference type="EMBL" id="FNMV01000006">
    <property type="protein sequence ID" value="SDW97118.1"/>
    <property type="molecule type" value="Genomic_DNA"/>
</dbReference>
<evidence type="ECO:0000313" key="6">
    <source>
        <dbReference type="EMBL" id="SDW97118.1"/>
    </source>
</evidence>
<dbReference type="GO" id="GO:0016740">
    <property type="term" value="F:transferase activity"/>
    <property type="evidence" value="ECO:0007669"/>
    <property type="project" value="UniProtKB-KW"/>
</dbReference>
<gene>
    <name evidence="6" type="ORF">SAMN05444338_10632</name>
</gene>
<keyword evidence="7" id="KW-1185">Reference proteome</keyword>
<evidence type="ECO:0000256" key="3">
    <source>
        <dbReference type="ARBA" id="ARBA00022679"/>
    </source>
</evidence>
<dbReference type="AlphaFoldDB" id="A0A1H2XWZ4"/>
<proteinExistence type="predicted"/>
<dbReference type="OrthoDB" id="9807157at2"/>
<dbReference type="InterPro" id="IPR015421">
    <property type="entry name" value="PyrdxlP-dep_Trfase_major"/>
</dbReference>
<evidence type="ECO:0000313" key="7">
    <source>
        <dbReference type="Proteomes" id="UP000198569"/>
    </source>
</evidence>
<reference evidence="7" key="1">
    <citation type="submission" date="2016-10" db="EMBL/GenBank/DDBJ databases">
        <authorList>
            <person name="Varghese N."/>
            <person name="Submissions S."/>
        </authorList>
    </citation>
    <scope>NUCLEOTIDE SEQUENCE [LARGE SCALE GENOMIC DNA]</scope>
    <source>
        <strain evidence="7">DSM 15718</strain>
    </source>
</reference>
<dbReference type="RefSeq" id="WP_091431310.1">
    <property type="nucleotide sequence ID" value="NZ_FNMV01000006.1"/>
</dbReference>
<sequence>MAKIKHTSAYDVIDHVVTSGKNKKIMHLASEEEVFDGEFLKINNQELINFGTCGYLGLEKHPHILAKSHELLDRYGSHFSISRAFVKAPYLEELESLISKIFDNHPVVIYPSTSVTHQSVLGTIIQPSDLIILDQQVHYSVQYPCQFAKLQGTMVKMIRHNSMEMLEDFIKRGYNQYDKIWYMADGVYSMYGDLPHKKELLYLLEKYPKFHLYFDDAHGVGWTGTNGCGSVFEYFKHSERVVLISTLAKGFGSIGGIAIFNDTEMYRKVDIYGGILSYTHPLSPANVGAAIGSAEILLSEKGQVYQEELKDLMEYLNTKLEDLNLTNTSSNETPIYFIGGGSVKITHNLIQRVMADGLYVNTATYPVVPNDKSGLRFTLTRHNTKEHIDQLVSSIGKNFHLAVDEENEDLEKIYKTFKIPFKGESTIKRVDLAKVFVYSYTSIDEIDVQLWDNLFKDNGSYSHNGLRCIEEIFSNNEKVEENWGFHYLIIKDENNEVIVATFFTSGLYKDDLLALENISMQIEKQREQDPYYLCSKTLAMGSLFTEGNHLFINEKHPLVNEALSEFFIEVEKLKKATDSTVVILRDFQSDFKYIEYFENEGFAKISMPNVNIIPIQNWNTNEEFLEQIPSKNNKRNIQRYVFKYEDQFDVTFKSTINDKEAEHYYDLFQNVKRDNHAVNYFKYPTKITKTLSKYEDWEFMDIKLKGGDEAICCVWSFRGDKHYSPLIMGLNYEYVESMNLYKQAIFQLVKRANYLNKEKVFLGYSADYEKQKYGANTVPLYAFIKLDDTFNTELIESMSNVKKG</sequence>
<dbReference type="InterPro" id="IPR050087">
    <property type="entry name" value="AON_synthase_class-II"/>
</dbReference>
<dbReference type="STRING" id="229203.SAMN05444338_10632"/>
<dbReference type="InterPro" id="IPR015422">
    <property type="entry name" value="PyrdxlP-dep_Trfase_small"/>
</dbReference>
<evidence type="ECO:0000256" key="1">
    <source>
        <dbReference type="ARBA" id="ARBA00001933"/>
    </source>
</evidence>